<name>A0A2D2DW88_9BURK</name>
<keyword evidence="2" id="KW-0614">Plasmid</keyword>
<keyword evidence="1" id="KW-0812">Transmembrane</keyword>
<dbReference type="Proteomes" id="UP000229897">
    <property type="component" value="Plasmid unnamed"/>
</dbReference>
<evidence type="ECO:0000256" key="1">
    <source>
        <dbReference type="SAM" id="Phobius"/>
    </source>
</evidence>
<keyword evidence="3" id="KW-1185">Reference proteome</keyword>
<keyword evidence="1" id="KW-1133">Transmembrane helix</keyword>
<dbReference type="KEGG" id="mass:CR152_32195"/>
<reference evidence="2" key="1">
    <citation type="submission" date="2017-10" db="EMBL/GenBank/DDBJ databases">
        <title>Massilia psychrophilum sp. nov., a novel purple-pigmented bacterium isolated from Tianshan glacier, Xinjiang Municipality, China.</title>
        <authorList>
            <person name="Wang H."/>
        </authorList>
    </citation>
    <scope>NUCLEOTIDE SEQUENCE [LARGE SCALE GENOMIC DNA]</scope>
    <source>
        <strain evidence="2">B2</strain>
        <plasmid evidence="2">unnamed</plasmid>
    </source>
</reference>
<proteinExistence type="predicted"/>
<feature type="transmembrane region" description="Helical" evidence="1">
    <location>
        <begin position="42"/>
        <end position="68"/>
    </location>
</feature>
<feature type="transmembrane region" description="Helical" evidence="1">
    <location>
        <begin position="88"/>
        <end position="109"/>
    </location>
</feature>
<accession>A0A2D2DW88</accession>
<dbReference type="OrthoDB" id="8656040at2"/>
<sequence length="142" mass="15375">MAVETTAATGALIKFFGVPLLTSAAATSLGFMFMWPKTRKEAFLRIGTTIIFSTLCGPLLVVALRSWWPGLFEAARDIAIMYGVDPALGVVFIAAPVLVLAGLPAWWVLGAFVRWFGRREDKDIGELARDAAAIVHNARGRP</sequence>
<evidence type="ECO:0000313" key="3">
    <source>
        <dbReference type="Proteomes" id="UP000229897"/>
    </source>
</evidence>
<protein>
    <submittedName>
        <fullName evidence="2">Uncharacterized protein</fullName>
    </submittedName>
</protein>
<geneLocation type="plasmid" evidence="2 3">
    <name>unnamed</name>
</geneLocation>
<keyword evidence="1" id="KW-0472">Membrane</keyword>
<dbReference type="EMBL" id="CP024609">
    <property type="protein sequence ID" value="ATQ79238.1"/>
    <property type="molecule type" value="Genomic_DNA"/>
</dbReference>
<dbReference type="AlphaFoldDB" id="A0A2D2DW88"/>
<gene>
    <name evidence="2" type="ORF">CR152_32195</name>
</gene>
<dbReference type="RefSeq" id="WP_099883061.1">
    <property type="nucleotide sequence ID" value="NZ_CP024609.1"/>
</dbReference>
<feature type="transmembrane region" description="Helical" evidence="1">
    <location>
        <begin position="12"/>
        <end position="35"/>
    </location>
</feature>
<evidence type="ECO:0000313" key="2">
    <source>
        <dbReference type="EMBL" id="ATQ79238.1"/>
    </source>
</evidence>
<organism evidence="2 3">
    <name type="scientific">Massilia violaceinigra</name>
    <dbReference type="NCBI Taxonomy" id="2045208"/>
    <lineage>
        <taxon>Bacteria</taxon>
        <taxon>Pseudomonadati</taxon>
        <taxon>Pseudomonadota</taxon>
        <taxon>Betaproteobacteria</taxon>
        <taxon>Burkholderiales</taxon>
        <taxon>Oxalobacteraceae</taxon>
        <taxon>Telluria group</taxon>
        <taxon>Massilia</taxon>
    </lineage>
</organism>